<keyword evidence="3" id="KW-1185">Reference proteome</keyword>
<feature type="domain" description="RNase H type-1" evidence="1">
    <location>
        <begin position="101"/>
        <end position="204"/>
    </location>
</feature>
<dbReference type="Pfam" id="PF13456">
    <property type="entry name" value="RVT_3"/>
    <property type="match status" value="1"/>
</dbReference>
<organism evidence="2 3">
    <name type="scientific">Lithocarpus litseifolius</name>
    <dbReference type="NCBI Taxonomy" id="425828"/>
    <lineage>
        <taxon>Eukaryota</taxon>
        <taxon>Viridiplantae</taxon>
        <taxon>Streptophyta</taxon>
        <taxon>Embryophyta</taxon>
        <taxon>Tracheophyta</taxon>
        <taxon>Spermatophyta</taxon>
        <taxon>Magnoliopsida</taxon>
        <taxon>eudicotyledons</taxon>
        <taxon>Gunneridae</taxon>
        <taxon>Pentapetalae</taxon>
        <taxon>rosids</taxon>
        <taxon>fabids</taxon>
        <taxon>Fagales</taxon>
        <taxon>Fagaceae</taxon>
        <taxon>Lithocarpus</taxon>
    </lineage>
</organism>
<reference evidence="2 3" key="1">
    <citation type="submission" date="2024-01" db="EMBL/GenBank/DDBJ databases">
        <title>A telomere-to-telomere, gap-free genome of sweet tea (Lithocarpus litseifolius).</title>
        <authorList>
            <person name="Zhou J."/>
        </authorList>
    </citation>
    <scope>NUCLEOTIDE SEQUENCE [LARGE SCALE GENOMIC DNA]</scope>
    <source>
        <strain evidence="2">Zhou-2022a</strain>
        <tissue evidence="2">Leaf</tissue>
    </source>
</reference>
<evidence type="ECO:0000313" key="2">
    <source>
        <dbReference type="EMBL" id="KAL0011475.1"/>
    </source>
</evidence>
<dbReference type="InterPro" id="IPR012337">
    <property type="entry name" value="RNaseH-like_sf"/>
</dbReference>
<dbReference type="InterPro" id="IPR036397">
    <property type="entry name" value="RNaseH_sf"/>
</dbReference>
<dbReference type="SUPFAM" id="SSF53098">
    <property type="entry name" value="Ribonuclease H-like"/>
    <property type="match status" value="1"/>
</dbReference>
<dbReference type="GO" id="GO:0004523">
    <property type="term" value="F:RNA-DNA hybrid ribonuclease activity"/>
    <property type="evidence" value="ECO:0007669"/>
    <property type="project" value="InterPro"/>
</dbReference>
<dbReference type="InterPro" id="IPR044730">
    <property type="entry name" value="RNase_H-like_dom_plant"/>
</dbReference>
<evidence type="ECO:0000259" key="1">
    <source>
        <dbReference type="Pfam" id="PF13456"/>
    </source>
</evidence>
<dbReference type="InterPro" id="IPR052929">
    <property type="entry name" value="RNase_H-like_EbsB-rel"/>
</dbReference>
<protein>
    <recommendedName>
        <fullName evidence="1">RNase H type-1 domain-containing protein</fullName>
    </recommendedName>
</protein>
<dbReference type="InterPro" id="IPR002156">
    <property type="entry name" value="RNaseH_domain"/>
</dbReference>
<dbReference type="PANTHER" id="PTHR47074">
    <property type="entry name" value="BNAC02G40300D PROTEIN"/>
    <property type="match status" value="1"/>
</dbReference>
<dbReference type="GO" id="GO:0003676">
    <property type="term" value="F:nucleic acid binding"/>
    <property type="evidence" value="ECO:0007669"/>
    <property type="project" value="InterPro"/>
</dbReference>
<dbReference type="CDD" id="cd06222">
    <property type="entry name" value="RNase_H_like"/>
    <property type="match status" value="1"/>
</dbReference>
<dbReference type="EMBL" id="JAZDWU010000002">
    <property type="protein sequence ID" value="KAL0011475.1"/>
    <property type="molecule type" value="Genomic_DNA"/>
</dbReference>
<dbReference type="Proteomes" id="UP001459277">
    <property type="component" value="Unassembled WGS sequence"/>
</dbReference>
<dbReference type="AlphaFoldDB" id="A0AAW2DLA3"/>
<evidence type="ECO:0000313" key="3">
    <source>
        <dbReference type="Proteomes" id="UP001459277"/>
    </source>
</evidence>
<dbReference type="PANTHER" id="PTHR47074:SF48">
    <property type="entry name" value="POLYNUCLEOTIDYL TRANSFERASE, RIBONUCLEASE H-LIKE SUPERFAMILY PROTEIN"/>
    <property type="match status" value="1"/>
</dbReference>
<accession>A0AAW2DLA3</accession>
<name>A0AAW2DLA3_9ROSI</name>
<comment type="caution">
    <text evidence="2">The sequence shown here is derived from an EMBL/GenBank/DDBJ whole genome shotgun (WGS) entry which is preliminary data.</text>
</comment>
<sequence>MKVFAWRACHEILPTRVNLAKRNTIRENLFLCCQRVPKTVIDAIWECLVAQDVWAGSSTMMQKCTTNFHDFMQLFEALMNRLDAARMELFIVQAWTVWNQRNTMGEVMAGMSAKGPYVRNSEEAEALACRNAMVFAMEAEFLELVIEGDNSTVMRAISSLSCHNSLLGHIYEDICAYLNGMQHVSISCIKGGGNMVAHSLAKYAKNITDVVYWVEDSPPLAVEALYQDSLHIIE</sequence>
<gene>
    <name evidence="2" type="ORF">SO802_006583</name>
</gene>
<dbReference type="Gene3D" id="3.30.420.10">
    <property type="entry name" value="Ribonuclease H-like superfamily/Ribonuclease H"/>
    <property type="match status" value="1"/>
</dbReference>
<proteinExistence type="predicted"/>